<proteinExistence type="predicted"/>
<dbReference type="EMBL" id="DP000086">
    <property type="protein sequence ID" value="ABB47558.1"/>
    <property type="molecule type" value="Genomic_DNA"/>
</dbReference>
<reference evidence="1" key="1">
    <citation type="journal article" date="2003" name="Science">
        <title>In-depth view of structure, activity, and evolution of rice chromosome 10.</title>
        <authorList>
            <consortium name="Rice Chromosome 10 Sequencing Consortium"/>
        </authorList>
    </citation>
    <scope>NUCLEOTIDE SEQUENCE [LARGE SCALE GENOMIC DNA]</scope>
</reference>
<dbReference type="AlphaFoldDB" id="Q338H5"/>
<protein>
    <submittedName>
        <fullName evidence="1">Uncharacterized protein</fullName>
    </submittedName>
</protein>
<gene>
    <name evidence="1" type="ordered locus">LOC_Os10g26349</name>
</gene>
<name>Q338H5_ORYSJ</name>
<accession>Q338H5</accession>
<reference evidence="1" key="3">
    <citation type="submission" date="2006-07" db="EMBL/GenBank/DDBJ databases">
        <authorList>
            <person name="Buell R."/>
        </authorList>
    </citation>
    <scope>NUCLEOTIDE SEQUENCE</scope>
</reference>
<reference evidence="1" key="2">
    <citation type="submission" date="2003-05" db="EMBL/GenBank/DDBJ databases">
        <authorList>
            <person name="Buell C.R."/>
            <person name="Wing R.A."/>
            <person name="McCombie W.R."/>
            <person name="Messing J."/>
            <person name="Yuan Q."/>
            <person name="Ouyang S."/>
        </authorList>
    </citation>
    <scope>NUCLEOTIDE SEQUENCE</scope>
</reference>
<sequence>MGDRRLVDTVVGVMGAVSDATRKEATWQLEVEQ</sequence>
<organism evidence="1">
    <name type="scientific">Oryza sativa subsp. japonica</name>
    <name type="common">Rice</name>
    <dbReference type="NCBI Taxonomy" id="39947"/>
    <lineage>
        <taxon>Eukaryota</taxon>
        <taxon>Viridiplantae</taxon>
        <taxon>Streptophyta</taxon>
        <taxon>Embryophyta</taxon>
        <taxon>Tracheophyta</taxon>
        <taxon>Spermatophyta</taxon>
        <taxon>Magnoliopsida</taxon>
        <taxon>Liliopsida</taxon>
        <taxon>Poales</taxon>
        <taxon>Poaceae</taxon>
        <taxon>BOP clade</taxon>
        <taxon>Oryzoideae</taxon>
        <taxon>Oryzeae</taxon>
        <taxon>Oryzinae</taxon>
        <taxon>Oryza</taxon>
        <taxon>Oryza sativa</taxon>
    </lineage>
</organism>
<evidence type="ECO:0000313" key="1">
    <source>
        <dbReference type="EMBL" id="ABB47558.1"/>
    </source>
</evidence>